<accession>A0ACB9MF92</accession>
<organism evidence="1 2">
    <name type="scientific">Bauhinia variegata</name>
    <name type="common">Purple orchid tree</name>
    <name type="synonym">Phanera variegata</name>
    <dbReference type="NCBI Taxonomy" id="167791"/>
    <lineage>
        <taxon>Eukaryota</taxon>
        <taxon>Viridiplantae</taxon>
        <taxon>Streptophyta</taxon>
        <taxon>Embryophyta</taxon>
        <taxon>Tracheophyta</taxon>
        <taxon>Spermatophyta</taxon>
        <taxon>Magnoliopsida</taxon>
        <taxon>eudicotyledons</taxon>
        <taxon>Gunneridae</taxon>
        <taxon>Pentapetalae</taxon>
        <taxon>rosids</taxon>
        <taxon>fabids</taxon>
        <taxon>Fabales</taxon>
        <taxon>Fabaceae</taxon>
        <taxon>Cercidoideae</taxon>
        <taxon>Cercideae</taxon>
        <taxon>Bauhiniinae</taxon>
        <taxon>Bauhinia</taxon>
    </lineage>
</organism>
<dbReference type="Proteomes" id="UP000828941">
    <property type="component" value="Chromosome 9"/>
</dbReference>
<evidence type="ECO:0000313" key="2">
    <source>
        <dbReference type="Proteomes" id="UP000828941"/>
    </source>
</evidence>
<comment type="caution">
    <text evidence="1">The sequence shown here is derived from an EMBL/GenBank/DDBJ whole genome shotgun (WGS) entry which is preliminary data.</text>
</comment>
<reference evidence="1 2" key="1">
    <citation type="journal article" date="2022" name="DNA Res.">
        <title>Chromosomal-level genome assembly of the orchid tree Bauhinia variegata (Leguminosae; Cercidoideae) supports the allotetraploid origin hypothesis of Bauhinia.</title>
        <authorList>
            <person name="Zhong Y."/>
            <person name="Chen Y."/>
            <person name="Zheng D."/>
            <person name="Pang J."/>
            <person name="Liu Y."/>
            <person name="Luo S."/>
            <person name="Meng S."/>
            <person name="Qian L."/>
            <person name="Wei D."/>
            <person name="Dai S."/>
            <person name="Zhou R."/>
        </authorList>
    </citation>
    <scope>NUCLEOTIDE SEQUENCE [LARGE SCALE GENOMIC DNA]</scope>
    <source>
        <strain evidence="1">BV-YZ2020</strain>
    </source>
</reference>
<name>A0ACB9MF92_BAUVA</name>
<dbReference type="EMBL" id="CM039434">
    <property type="protein sequence ID" value="KAI4322628.1"/>
    <property type="molecule type" value="Genomic_DNA"/>
</dbReference>
<proteinExistence type="predicted"/>
<keyword evidence="2" id="KW-1185">Reference proteome</keyword>
<protein>
    <submittedName>
        <fullName evidence="1">Uncharacterized protein</fullName>
    </submittedName>
</protein>
<gene>
    <name evidence="1" type="ORF">L6164_022304</name>
</gene>
<sequence>MVSWSVINHDDDDDSDYEDEDGSRHATKGPIRSKNELETLPPVPSVDVNLQPHHQSLAVGVVMSRGLMKKRFQMTRKAELEKTHRMAKRGINDQNKRKRRNNRKKVPQKEGEVPSHPVGLATTLFAHGNCSTFQGTGSGLLRETTRVPPFQLPADGLNPPTNGVWTNCTFPQPQSSMLPNALTTNGISWFQENTQNSYQLPVPGIPFQQPLNPNQASLSTNMNAWDAAKYISTIHVCTGLVNQNQLTFGLSSNLPPM</sequence>
<evidence type="ECO:0000313" key="1">
    <source>
        <dbReference type="EMBL" id="KAI4322628.1"/>
    </source>
</evidence>